<reference evidence="2" key="1">
    <citation type="journal article" date="2008" name="Genome Res.">
        <title>The genome of Pelotomaculum thermopropionicum reveals niche-associated evolution in anaerobic microbiota.</title>
        <authorList>
            <person name="Kosaka T."/>
            <person name="Kato S."/>
            <person name="Shimoyama T."/>
            <person name="Ishii S."/>
            <person name="Abe T."/>
            <person name="Watanabe K."/>
        </authorList>
    </citation>
    <scope>NUCLEOTIDE SEQUENCE [LARGE SCALE GENOMIC DNA]</scope>
    <source>
        <strain evidence="2">DSM 13744 / JCM 10971 / SI</strain>
    </source>
</reference>
<dbReference type="KEGG" id="pth:PTH_0429"/>
<dbReference type="Proteomes" id="UP000006556">
    <property type="component" value="Chromosome"/>
</dbReference>
<evidence type="ECO:0000313" key="2">
    <source>
        <dbReference type="Proteomes" id="UP000006556"/>
    </source>
</evidence>
<dbReference type="STRING" id="370438.PTH_0429"/>
<dbReference type="HOGENOM" id="CLU_162460_1_0_9"/>
<sequence length="86" mass="10134">MFIVDDLFMSPLRFLLFVAREIYKHAEAELTDEQAIARQLLEAQHLLDSGEIDQEEYGRIEEKLLDRLRLAREIKASRAEEEAEEE</sequence>
<keyword evidence="2" id="KW-1185">Reference proteome</keyword>
<dbReference type="InterPro" id="IPR007804">
    <property type="entry name" value="GvpG"/>
</dbReference>
<protein>
    <submittedName>
        <fullName evidence="1">Hypothetical membrane protein</fullName>
    </submittedName>
</protein>
<evidence type="ECO:0000313" key="1">
    <source>
        <dbReference type="EMBL" id="BAF58610.1"/>
    </source>
</evidence>
<organism evidence="1 2">
    <name type="scientific">Pelotomaculum thermopropionicum (strain DSM 13744 / JCM 10971 / SI)</name>
    <dbReference type="NCBI Taxonomy" id="370438"/>
    <lineage>
        <taxon>Bacteria</taxon>
        <taxon>Bacillati</taxon>
        <taxon>Bacillota</taxon>
        <taxon>Clostridia</taxon>
        <taxon>Eubacteriales</taxon>
        <taxon>Desulfotomaculaceae</taxon>
        <taxon>Pelotomaculum</taxon>
    </lineage>
</organism>
<dbReference type="EMBL" id="AP009389">
    <property type="protein sequence ID" value="BAF58610.1"/>
    <property type="molecule type" value="Genomic_DNA"/>
</dbReference>
<dbReference type="Pfam" id="PF05120">
    <property type="entry name" value="GvpG"/>
    <property type="match status" value="1"/>
</dbReference>
<accession>A5D583</accession>
<gene>
    <name evidence="1" type="ordered locus">PTH_0429</name>
</gene>
<dbReference type="AlphaFoldDB" id="A5D583"/>
<dbReference type="eggNOG" id="ENOG5030UNX">
    <property type="taxonomic scope" value="Bacteria"/>
</dbReference>
<name>A5D583_PELTS</name>
<proteinExistence type="predicted"/>